<comment type="caution">
    <text evidence="4">The sequence shown here is derived from an EMBL/GenBank/DDBJ whole genome shotgun (WGS) entry which is preliminary data.</text>
</comment>
<dbReference type="Pfam" id="PF01522">
    <property type="entry name" value="Polysacc_deac_1"/>
    <property type="match status" value="1"/>
</dbReference>
<dbReference type="PROSITE" id="PS51677">
    <property type="entry name" value="NODB"/>
    <property type="match status" value="1"/>
</dbReference>
<evidence type="ECO:0000256" key="1">
    <source>
        <dbReference type="SAM" id="MobiDB-lite"/>
    </source>
</evidence>
<feature type="domain" description="NodB homology" evidence="3">
    <location>
        <begin position="120"/>
        <end position="303"/>
    </location>
</feature>
<evidence type="ECO:0000259" key="3">
    <source>
        <dbReference type="PROSITE" id="PS51677"/>
    </source>
</evidence>
<evidence type="ECO:0000256" key="2">
    <source>
        <dbReference type="SAM" id="Phobius"/>
    </source>
</evidence>
<name>I0LCV2_9ACTN</name>
<dbReference type="InterPro" id="IPR002509">
    <property type="entry name" value="NODB_dom"/>
</dbReference>
<accession>I0LCV2</accession>
<dbReference type="STRING" id="1150864.MILUP08_46548"/>
<dbReference type="AlphaFoldDB" id="I0LCV2"/>
<feature type="transmembrane region" description="Helical" evidence="2">
    <location>
        <begin position="21"/>
        <end position="40"/>
    </location>
</feature>
<sequence length="308" mass="32098">MPARPAGRVEAVTRVSSTARAAGIVTVVVVALLGSAYVLGRSLVPDQAQQHATGVTTEGDGPHYADQPAEKPSTGTPAGTPTDIPTTGQSAGPSEAGQDGSGRDAGGDKLFGAHTGTGSAKLALTFDDGPDPRYTPQVLATLREYDVKATFCVVGENAQDHPDLIQAIVADGHTLCNHSWHHDVSLGNRSAAQIRADLVRTNEAIRAAVPDAPIVWYRQPGGAWTYPVVSVCTGLGMTPLHWSVDPSDWQAPGASKIATTVLAQVQPGGVVLMHDAGGDRQGTVDALRRILPELSTRYELEALPTDPT</sequence>
<feature type="compositionally biased region" description="Polar residues" evidence="1">
    <location>
        <begin position="73"/>
        <end position="92"/>
    </location>
</feature>
<dbReference type="eggNOG" id="COG0726">
    <property type="taxonomic scope" value="Bacteria"/>
</dbReference>
<proteinExistence type="predicted"/>
<evidence type="ECO:0000313" key="4">
    <source>
        <dbReference type="EMBL" id="CCH21649.1"/>
    </source>
</evidence>
<dbReference type="SUPFAM" id="SSF88713">
    <property type="entry name" value="Glycoside hydrolase/deacetylase"/>
    <property type="match status" value="1"/>
</dbReference>
<dbReference type="PANTHER" id="PTHR10587">
    <property type="entry name" value="GLYCOSYL TRANSFERASE-RELATED"/>
    <property type="match status" value="1"/>
</dbReference>
<dbReference type="Proteomes" id="UP000003448">
    <property type="component" value="Unassembled WGS sequence"/>
</dbReference>
<keyword evidence="5" id="KW-1185">Reference proteome</keyword>
<keyword evidence="2" id="KW-1133">Transmembrane helix</keyword>
<dbReference type="CDD" id="cd10917">
    <property type="entry name" value="CE4_NodB_like_6s_7s"/>
    <property type="match status" value="1"/>
</dbReference>
<protein>
    <submittedName>
        <fullName evidence="4">Polysaccharide deacetylase</fullName>
    </submittedName>
</protein>
<evidence type="ECO:0000313" key="5">
    <source>
        <dbReference type="Proteomes" id="UP000003448"/>
    </source>
</evidence>
<dbReference type="EMBL" id="CAIE01000043">
    <property type="protein sequence ID" value="CCH21649.1"/>
    <property type="molecule type" value="Genomic_DNA"/>
</dbReference>
<dbReference type="Gene3D" id="3.20.20.370">
    <property type="entry name" value="Glycoside hydrolase/deacetylase"/>
    <property type="match status" value="1"/>
</dbReference>
<dbReference type="GO" id="GO:0016810">
    <property type="term" value="F:hydrolase activity, acting on carbon-nitrogen (but not peptide) bonds"/>
    <property type="evidence" value="ECO:0007669"/>
    <property type="project" value="InterPro"/>
</dbReference>
<keyword evidence="2" id="KW-0472">Membrane</keyword>
<dbReference type="InterPro" id="IPR050248">
    <property type="entry name" value="Polysacc_deacetylase_ArnD"/>
</dbReference>
<gene>
    <name evidence="4" type="ORF">MILUP08_46548</name>
</gene>
<organism evidence="4 5">
    <name type="scientific">Micromonospora lupini str. Lupac 08</name>
    <dbReference type="NCBI Taxonomy" id="1150864"/>
    <lineage>
        <taxon>Bacteria</taxon>
        <taxon>Bacillati</taxon>
        <taxon>Actinomycetota</taxon>
        <taxon>Actinomycetes</taxon>
        <taxon>Micromonosporales</taxon>
        <taxon>Micromonosporaceae</taxon>
        <taxon>Micromonospora</taxon>
    </lineage>
</organism>
<dbReference type="InterPro" id="IPR011330">
    <property type="entry name" value="Glyco_hydro/deAcase_b/a-brl"/>
</dbReference>
<reference evidence="5" key="1">
    <citation type="journal article" date="2012" name="J. Bacteriol.">
        <title>Genome Sequence of Micromonospora lupini Lupac 08, Isolated from Root Nodules of Lupinus angustifolius.</title>
        <authorList>
            <person name="Alonso-Vega P."/>
            <person name="Normand P."/>
            <person name="Bacigalupe R."/>
            <person name="Pujic P."/>
            <person name="Lajus A."/>
            <person name="Vallenet D."/>
            <person name="Carro L."/>
            <person name="Coll P."/>
            <person name="Trujillo M.E."/>
        </authorList>
    </citation>
    <scope>NUCLEOTIDE SEQUENCE [LARGE SCALE GENOMIC DNA]</scope>
    <source>
        <strain evidence="5">Lupac 08</strain>
    </source>
</reference>
<dbReference type="GO" id="GO:0005975">
    <property type="term" value="P:carbohydrate metabolic process"/>
    <property type="evidence" value="ECO:0007669"/>
    <property type="project" value="InterPro"/>
</dbReference>
<feature type="region of interest" description="Disordered" evidence="1">
    <location>
        <begin position="50"/>
        <end position="112"/>
    </location>
</feature>
<keyword evidence="2" id="KW-0812">Transmembrane</keyword>